<evidence type="ECO:0000313" key="2">
    <source>
        <dbReference type="EMBL" id="KWW97251.1"/>
    </source>
</evidence>
<evidence type="ECO:0000313" key="3">
    <source>
        <dbReference type="Proteomes" id="UP000070188"/>
    </source>
</evidence>
<organism evidence="2 3">
    <name type="scientific">Carbonactinospora thermoautotrophica</name>
    <dbReference type="NCBI Taxonomy" id="1469144"/>
    <lineage>
        <taxon>Bacteria</taxon>
        <taxon>Bacillati</taxon>
        <taxon>Actinomycetota</taxon>
        <taxon>Actinomycetes</taxon>
        <taxon>Kitasatosporales</taxon>
        <taxon>Carbonactinosporaceae</taxon>
        <taxon>Carbonactinospora</taxon>
    </lineage>
</organism>
<name>A0A132MIK1_9ACTN</name>
<gene>
    <name evidence="2" type="ORF">LI90_4420</name>
</gene>
<dbReference type="RefSeq" id="WP_197651927.1">
    <property type="nucleotide sequence ID" value="NZ_JYIJ01000018.1"/>
</dbReference>
<dbReference type="InterPro" id="IPR009305">
    <property type="entry name" value="Mpo1-like"/>
</dbReference>
<evidence type="ECO:0008006" key="4">
    <source>
        <dbReference type="Google" id="ProtNLM"/>
    </source>
</evidence>
<dbReference type="STRING" id="1469144.LI90_4420"/>
<comment type="caution">
    <text evidence="2">The sequence shown here is derived from an EMBL/GenBank/DDBJ whole genome shotgun (WGS) entry which is preliminary data.</text>
</comment>
<proteinExistence type="predicted"/>
<feature type="region of interest" description="Disordered" evidence="1">
    <location>
        <begin position="111"/>
        <end position="138"/>
    </location>
</feature>
<reference evidence="3" key="1">
    <citation type="submission" date="2015-04" db="EMBL/GenBank/DDBJ databases">
        <title>Physiological reanalysis, assessment of diazotrophy, and genome sequences of multiple isolates of Streptomyces thermoautotrophicus.</title>
        <authorList>
            <person name="MacKellar D.C."/>
            <person name="Lieber L."/>
            <person name="Norman J."/>
            <person name="Bolger A."/>
            <person name="Tobin C."/>
            <person name="Murray J.W."/>
            <person name="Chang R."/>
            <person name="Ford T."/>
            <person name="Nguyen P.Q."/>
            <person name="Woodward J."/>
            <person name="Permingeat H."/>
            <person name="Joshi N.S."/>
            <person name="Silver P.A."/>
            <person name="Usadel B."/>
            <person name="Rutherford A.W."/>
            <person name="Friesen M."/>
            <person name="Prell J."/>
        </authorList>
    </citation>
    <scope>NUCLEOTIDE SEQUENCE [LARGE SCALE GENOMIC DNA]</scope>
    <source>
        <strain evidence="3">H1</strain>
    </source>
</reference>
<accession>A0A132MIK1</accession>
<protein>
    <recommendedName>
        <fullName evidence="4">DUF962 domain-containing protein</fullName>
    </recommendedName>
</protein>
<dbReference type="PATRIC" id="fig|1469144.10.peg.4674"/>
<evidence type="ECO:0000256" key="1">
    <source>
        <dbReference type="SAM" id="MobiDB-lite"/>
    </source>
</evidence>
<sequence length="138" mass="14870">MPEIAPPPKSAPFQEKMAYYRSQHTSRGVRATHLVGIPTVAFSLPLVFGRPKVGVPVFIGGWALQVLGHKVFEKNSPALKNGFFSYQLCGLAFWCEEMVEILAKVAAKVDGRAAGDPGGAPHSTPDRFGARPQAVPRS</sequence>
<dbReference type="EMBL" id="LAXD01000004">
    <property type="protein sequence ID" value="KWW97251.1"/>
    <property type="molecule type" value="Genomic_DNA"/>
</dbReference>
<dbReference type="Pfam" id="PF06127">
    <property type="entry name" value="Mpo1-like"/>
    <property type="match status" value="1"/>
</dbReference>
<keyword evidence="3" id="KW-1185">Reference proteome</keyword>
<dbReference type="AlphaFoldDB" id="A0A132MIK1"/>
<dbReference type="Proteomes" id="UP000070188">
    <property type="component" value="Unassembled WGS sequence"/>
</dbReference>